<dbReference type="PANTHER" id="PTHR36453">
    <property type="entry name" value="SECRETED PROTEIN-RELATED"/>
    <property type="match status" value="1"/>
</dbReference>
<dbReference type="InterPro" id="IPR011050">
    <property type="entry name" value="Pectin_lyase_fold/virulence"/>
</dbReference>
<evidence type="ECO:0000313" key="1">
    <source>
        <dbReference type="EnsemblMetazoa" id="Aqu2.1.02811_001"/>
    </source>
</evidence>
<accession>A0A1X7SL06</accession>
<evidence type="ECO:0008006" key="2">
    <source>
        <dbReference type="Google" id="ProtNLM"/>
    </source>
</evidence>
<reference evidence="1" key="1">
    <citation type="submission" date="2017-05" db="UniProtKB">
        <authorList>
            <consortium name="EnsemblMetazoa"/>
        </authorList>
    </citation>
    <scope>IDENTIFICATION</scope>
</reference>
<dbReference type="eggNOG" id="ENOG502RBSW">
    <property type="taxonomic scope" value="Eukaryota"/>
</dbReference>
<dbReference type="SUPFAM" id="SSF51126">
    <property type="entry name" value="Pectin lyase-like"/>
    <property type="match status" value="1"/>
</dbReference>
<dbReference type="OrthoDB" id="5949092at2759"/>
<dbReference type="EnsemblMetazoa" id="Aqu2.1.02811_001">
    <property type="protein sequence ID" value="Aqu2.1.02811_001"/>
    <property type="gene ID" value="Aqu2.1.02811"/>
</dbReference>
<dbReference type="STRING" id="400682.A0A1X7SL06"/>
<name>A0A1X7SL06_AMPQE</name>
<protein>
    <recommendedName>
        <fullName evidence="2">Right handed beta helix domain-containing protein</fullName>
    </recommendedName>
</protein>
<dbReference type="PANTHER" id="PTHR36453:SF1">
    <property type="entry name" value="RIGHT HANDED BETA HELIX DOMAIN-CONTAINING PROTEIN"/>
    <property type="match status" value="1"/>
</dbReference>
<proteinExistence type="predicted"/>
<organism evidence="1">
    <name type="scientific">Amphimedon queenslandica</name>
    <name type="common">Sponge</name>
    <dbReference type="NCBI Taxonomy" id="400682"/>
    <lineage>
        <taxon>Eukaryota</taxon>
        <taxon>Metazoa</taxon>
        <taxon>Porifera</taxon>
        <taxon>Demospongiae</taxon>
        <taxon>Heteroscleromorpha</taxon>
        <taxon>Haplosclerida</taxon>
        <taxon>Niphatidae</taxon>
        <taxon>Amphimedon</taxon>
    </lineage>
</organism>
<sequence length="379" mass="42101">MLKVLINATASQTAPIKGLSIRGINFRDTPYTYMDPHGMPSGGDWALERTGALFFEGTENLLIESCIFEVLDGNGIMISGYNRFGNITTNEFRWLGSTAIALWGYTSGTDVPGMGWDGTDGNQPRNMSIMYNFVHELGIWEKQSSFYFQAKSCQNTIMGNINFNGPRAGINFNDGFGGQSTVAENLQFNTCRESGDHGPFNSWDRQVFVTKVRNGTASPDKDWDYIYSNFIIANYDSSLAIDNDDGSNYYKTHDNFFAYSGRGMKSNHGGHDNHHYNNIYGYVSHGFGITNQTKGHEDYFYNNTVVQKFDGDYGNPMCSGDGKTVVHDNKIYTPTGNVTECGMSLADWQAKGNDPGTTANKWPDDDDLAKMIADLLNLS</sequence>
<dbReference type="InParanoid" id="A0A1X7SL06"/>
<dbReference type="AlphaFoldDB" id="A0A1X7SL06"/>